<proteinExistence type="predicted"/>
<evidence type="ECO:0000256" key="1">
    <source>
        <dbReference type="SAM" id="SignalP"/>
    </source>
</evidence>
<gene>
    <name evidence="2" type="ORF">TAV2_LOCUS6579</name>
</gene>
<name>A0AAU9RRI0_THLAR</name>
<sequence>MEKISLKSAFMVLLVFTVMISITIQIVEAKRMLHEETSPFHHKASLAPVKKLALGFCKPPCKELCFGTSCQCVCSPVPKL</sequence>
<dbReference type="EMBL" id="OU466858">
    <property type="protein sequence ID" value="CAH2048003.1"/>
    <property type="molecule type" value="Genomic_DNA"/>
</dbReference>
<organism evidence="2 3">
    <name type="scientific">Thlaspi arvense</name>
    <name type="common">Field penny-cress</name>
    <dbReference type="NCBI Taxonomy" id="13288"/>
    <lineage>
        <taxon>Eukaryota</taxon>
        <taxon>Viridiplantae</taxon>
        <taxon>Streptophyta</taxon>
        <taxon>Embryophyta</taxon>
        <taxon>Tracheophyta</taxon>
        <taxon>Spermatophyta</taxon>
        <taxon>Magnoliopsida</taxon>
        <taxon>eudicotyledons</taxon>
        <taxon>Gunneridae</taxon>
        <taxon>Pentapetalae</taxon>
        <taxon>rosids</taxon>
        <taxon>malvids</taxon>
        <taxon>Brassicales</taxon>
        <taxon>Brassicaceae</taxon>
        <taxon>Thlaspideae</taxon>
        <taxon>Thlaspi</taxon>
    </lineage>
</organism>
<dbReference type="AlphaFoldDB" id="A0AAU9RRI0"/>
<dbReference type="Proteomes" id="UP000836841">
    <property type="component" value="Chromosome 2"/>
</dbReference>
<feature type="signal peptide" evidence="1">
    <location>
        <begin position="1"/>
        <end position="29"/>
    </location>
</feature>
<evidence type="ECO:0008006" key="4">
    <source>
        <dbReference type="Google" id="ProtNLM"/>
    </source>
</evidence>
<accession>A0AAU9RRI0</accession>
<evidence type="ECO:0000313" key="3">
    <source>
        <dbReference type="Proteomes" id="UP000836841"/>
    </source>
</evidence>
<evidence type="ECO:0000313" key="2">
    <source>
        <dbReference type="EMBL" id="CAH2048003.1"/>
    </source>
</evidence>
<reference evidence="2 3" key="1">
    <citation type="submission" date="2022-03" db="EMBL/GenBank/DDBJ databases">
        <authorList>
            <person name="Nunn A."/>
            <person name="Chopra R."/>
            <person name="Nunn A."/>
            <person name="Contreras Garrido A."/>
        </authorList>
    </citation>
    <scope>NUCLEOTIDE SEQUENCE [LARGE SCALE GENOMIC DNA]</scope>
</reference>
<keyword evidence="1" id="KW-0732">Signal</keyword>
<protein>
    <recommendedName>
        <fullName evidence="4">Transmembrane protein</fullName>
    </recommendedName>
</protein>
<keyword evidence="3" id="KW-1185">Reference proteome</keyword>
<feature type="chain" id="PRO_5043751117" description="Transmembrane protein" evidence="1">
    <location>
        <begin position="30"/>
        <end position="80"/>
    </location>
</feature>